<evidence type="ECO:0000313" key="1">
    <source>
        <dbReference type="EMBL" id="TDE17306.1"/>
    </source>
</evidence>
<dbReference type="Proteomes" id="UP000294850">
    <property type="component" value="Unassembled WGS sequence"/>
</dbReference>
<proteinExistence type="predicted"/>
<dbReference type="InterPro" id="IPR014710">
    <property type="entry name" value="RmlC-like_jellyroll"/>
</dbReference>
<dbReference type="RefSeq" id="WP_131957114.1">
    <property type="nucleotide sequence ID" value="NZ_SMFL01000002.1"/>
</dbReference>
<dbReference type="EMBL" id="SMFL01000002">
    <property type="protein sequence ID" value="TDE17306.1"/>
    <property type="molecule type" value="Genomic_DNA"/>
</dbReference>
<dbReference type="CDD" id="cd02230">
    <property type="entry name" value="cupin_HP0902-like"/>
    <property type="match status" value="1"/>
</dbReference>
<evidence type="ECO:0000313" key="2">
    <source>
        <dbReference type="Proteomes" id="UP000294850"/>
    </source>
</evidence>
<reference evidence="1 2" key="1">
    <citation type="submission" date="2019-03" db="EMBL/GenBank/DDBJ databases">
        <title>Dyadobacter AR-3-6 sp. nov., isolated from arctic soil.</title>
        <authorList>
            <person name="Chaudhary D.K."/>
        </authorList>
    </citation>
    <scope>NUCLEOTIDE SEQUENCE [LARGE SCALE GENOMIC DNA]</scope>
    <source>
        <strain evidence="1 2">AR-3-6</strain>
    </source>
</reference>
<name>A0A4R5DS65_9BACT</name>
<organism evidence="1 2">
    <name type="scientific">Dyadobacter psychrotolerans</name>
    <dbReference type="NCBI Taxonomy" id="2541721"/>
    <lineage>
        <taxon>Bacteria</taxon>
        <taxon>Pseudomonadati</taxon>
        <taxon>Bacteroidota</taxon>
        <taxon>Cytophagia</taxon>
        <taxon>Cytophagales</taxon>
        <taxon>Spirosomataceae</taxon>
        <taxon>Dyadobacter</taxon>
    </lineage>
</organism>
<keyword evidence="2" id="KW-1185">Reference proteome</keyword>
<sequence length="121" mass="13442">MNSKDKSEQARGSEMEKEMAHFIVEIIEYMPHAVVSRTIIKKTTGNITVSSFAAGEELAQKYSAFDTYIQIIDGKADITIDGKIHKLKLGEGIIIPAHQSNSFSAEEQFKMISTVIKSGYE</sequence>
<dbReference type="OrthoDB" id="1121052at2"/>
<dbReference type="PANTHER" id="PTHR37694">
    <property type="entry name" value="SLR8022 PROTEIN"/>
    <property type="match status" value="1"/>
</dbReference>
<dbReference type="SUPFAM" id="SSF51182">
    <property type="entry name" value="RmlC-like cupins"/>
    <property type="match status" value="1"/>
</dbReference>
<gene>
    <name evidence="1" type="ORF">E0F88_05285</name>
</gene>
<dbReference type="PANTHER" id="PTHR37694:SF1">
    <property type="entry name" value="SLR8022 PROTEIN"/>
    <property type="match status" value="1"/>
</dbReference>
<comment type="caution">
    <text evidence="1">The sequence shown here is derived from an EMBL/GenBank/DDBJ whole genome shotgun (WGS) entry which is preliminary data.</text>
</comment>
<protein>
    <submittedName>
        <fullName evidence="1">Cupin</fullName>
    </submittedName>
</protein>
<dbReference type="Gene3D" id="2.60.120.10">
    <property type="entry name" value="Jelly Rolls"/>
    <property type="match status" value="1"/>
</dbReference>
<dbReference type="AlphaFoldDB" id="A0A4R5DS65"/>
<dbReference type="InterPro" id="IPR011051">
    <property type="entry name" value="RmlC_Cupin_sf"/>
</dbReference>
<accession>A0A4R5DS65</accession>